<gene>
    <name evidence="10" type="ORF">A8L45_15905</name>
</gene>
<evidence type="ECO:0000259" key="9">
    <source>
        <dbReference type="Pfam" id="PF02108"/>
    </source>
</evidence>
<feature type="compositionally biased region" description="Basic and acidic residues" evidence="8">
    <location>
        <begin position="1"/>
        <end position="14"/>
    </location>
</feature>
<feature type="region of interest" description="Disordered" evidence="8">
    <location>
        <begin position="285"/>
        <end position="345"/>
    </location>
</feature>
<evidence type="ECO:0000256" key="3">
    <source>
        <dbReference type="ARBA" id="ARBA00016507"/>
    </source>
</evidence>
<feature type="compositionally biased region" description="Basic and acidic residues" evidence="8">
    <location>
        <begin position="25"/>
        <end position="35"/>
    </location>
</feature>
<evidence type="ECO:0000256" key="8">
    <source>
        <dbReference type="SAM" id="MobiDB-lite"/>
    </source>
</evidence>
<feature type="compositionally biased region" description="Polar residues" evidence="8">
    <location>
        <begin position="314"/>
        <end position="345"/>
    </location>
</feature>
<name>A0A1C3EEE7_9GAMM</name>
<dbReference type="InterPro" id="IPR051472">
    <property type="entry name" value="T3SS_Stator/FliH"/>
</dbReference>
<sequence>MSNDRRRGYIRADDVPSDTFARWSLPDHHDRKPPPRETALNFDPGWSPEAALEDVHAEPEVAVKPLTADALEEIHASAVEEGREEGHQAGFEQGREEGFAEGREAGFAEGREAGFEEGLAGGKQAVDEKCQQLEAMVEKLVYPLQQVDADIQQQMLELVLSLTRSLIDVEVQTNPQVILATLREAVQSLPVSGRKVTVYLHPEDRERVEQAHGEQGIAERNWQLVSEPSLNTGDIQLYCEDSSVDYRMEDRVRHLLSQFRGQNQTTLPQDSDEDAQNVMLDEPRVQQVQESSEQIDSSDTAPADPMVSEPSDDSLMTGTEAFEQSQQDSNNINSTLSAADESSNA</sequence>
<keyword evidence="4" id="KW-0813">Transport</keyword>
<dbReference type="Pfam" id="PF02108">
    <property type="entry name" value="FliH"/>
    <property type="match status" value="1"/>
</dbReference>
<dbReference type="RefSeq" id="WP_068904056.1">
    <property type="nucleotide sequence ID" value="NZ_JBHUIF010000032.1"/>
</dbReference>
<organism evidence="10 11">
    <name type="scientific">Veronia pacifica</name>
    <dbReference type="NCBI Taxonomy" id="1080227"/>
    <lineage>
        <taxon>Bacteria</taxon>
        <taxon>Pseudomonadati</taxon>
        <taxon>Pseudomonadota</taxon>
        <taxon>Gammaproteobacteria</taxon>
        <taxon>Vibrionales</taxon>
        <taxon>Vibrionaceae</taxon>
        <taxon>Veronia</taxon>
    </lineage>
</organism>
<dbReference type="AlphaFoldDB" id="A0A1C3EEE7"/>
<feature type="domain" description="Flagellar assembly protein FliH/Type III secretion system HrpE" evidence="9">
    <location>
        <begin position="128"/>
        <end position="254"/>
    </location>
</feature>
<dbReference type="GO" id="GO:0015031">
    <property type="term" value="P:protein transport"/>
    <property type="evidence" value="ECO:0007669"/>
    <property type="project" value="UniProtKB-KW"/>
</dbReference>
<dbReference type="GO" id="GO:0044781">
    <property type="term" value="P:bacterial-type flagellum organization"/>
    <property type="evidence" value="ECO:0007669"/>
    <property type="project" value="UniProtKB-KW"/>
</dbReference>
<keyword evidence="7" id="KW-1006">Bacterial flagellum protein export</keyword>
<proteinExistence type="inferred from homology"/>
<feature type="region of interest" description="Disordered" evidence="8">
    <location>
        <begin position="1"/>
        <end position="47"/>
    </location>
</feature>
<dbReference type="STRING" id="1080227.A8L45_15905"/>
<dbReference type="GO" id="GO:0005829">
    <property type="term" value="C:cytosol"/>
    <property type="evidence" value="ECO:0007669"/>
    <property type="project" value="TreeGrafter"/>
</dbReference>
<evidence type="ECO:0000256" key="2">
    <source>
        <dbReference type="ARBA" id="ARBA00006602"/>
    </source>
</evidence>
<evidence type="ECO:0000256" key="6">
    <source>
        <dbReference type="ARBA" id="ARBA00022927"/>
    </source>
</evidence>
<evidence type="ECO:0000256" key="4">
    <source>
        <dbReference type="ARBA" id="ARBA00022448"/>
    </source>
</evidence>
<accession>A0A1C3EEE7</accession>
<dbReference type="PANTHER" id="PTHR34982">
    <property type="entry name" value="YOP PROTEINS TRANSLOCATION PROTEIN L"/>
    <property type="match status" value="1"/>
</dbReference>
<evidence type="ECO:0000313" key="10">
    <source>
        <dbReference type="EMBL" id="ODA31605.1"/>
    </source>
</evidence>
<dbReference type="InterPro" id="IPR018035">
    <property type="entry name" value="Flagellar_FliH/T3SS_HrpE"/>
</dbReference>
<evidence type="ECO:0000313" key="11">
    <source>
        <dbReference type="Proteomes" id="UP000094936"/>
    </source>
</evidence>
<dbReference type="EMBL" id="LYBM01000032">
    <property type="protein sequence ID" value="ODA31605.1"/>
    <property type="molecule type" value="Genomic_DNA"/>
</dbReference>
<dbReference type="OrthoDB" id="8480773at2"/>
<dbReference type="PANTHER" id="PTHR34982:SF1">
    <property type="entry name" value="FLAGELLAR ASSEMBLY PROTEIN FLIH"/>
    <property type="match status" value="1"/>
</dbReference>
<protein>
    <recommendedName>
        <fullName evidence="3">Flagellar assembly protein FliH</fullName>
    </recommendedName>
</protein>
<reference evidence="10 11" key="1">
    <citation type="submission" date="2016-05" db="EMBL/GenBank/DDBJ databases">
        <title>Genomic Taxonomy of the Vibrionaceae.</title>
        <authorList>
            <person name="Gomez-Gil B."/>
            <person name="Enciso-Ibarra J."/>
        </authorList>
    </citation>
    <scope>NUCLEOTIDE SEQUENCE [LARGE SCALE GENOMIC DNA]</scope>
    <source>
        <strain evidence="10 11">CAIM 1920</strain>
    </source>
</reference>
<feature type="compositionally biased region" description="Polar residues" evidence="8">
    <location>
        <begin position="286"/>
        <end position="300"/>
    </location>
</feature>
<comment type="caution">
    <text evidence="10">The sequence shown here is derived from an EMBL/GenBank/DDBJ whole genome shotgun (WGS) entry which is preliminary data.</text>
</comment>
<evidence type="ECO:0000256" key="5">
    <source>
        <dbReference type="ARBA" id="ARBA00022795"/>
    </source>
</evidence>
<keyword evidence="11" id="KW-1185">Reference proteome</keyword>
<comment type="similarity">
    <text evidence="2">Belongs to the FliH family.</text>
</comment>
<dbReference type="Proteomes" id="UP000094936">
    <property type="component" value="Unassembled WGS sequence"/>
</dbReference>
<evidence type="ECO:0000256" key="7">
    <source>
        <dbReference type="ARBA" id="ARBA00023225"/>
    </source>
</evidence>
<keyword evidence="6" id="KW-0653">Protein transport</keyword>
<evidence type="ECO:0000256" key="1">
    <source>
        <dbReference type="ARBA" id="ARBA00003041"/>
    </source>
</evidence>
<keyword evidence="5" id="KW-1005">Bacterial flagellum biogenesis</keyword>
<comment type="function">
    <text evidence="1">Needed for flagellar regrowth and assembly.</text>
</comment>